<reference evidence="2" key="1">
    <citation type="submission" date="2017-01" db="EMBL/GenBank/DDBJ databases">
        <authorList>
            <person name="Wang Y."/>
            <person name="White M."/>
            <person name="Kvist S."/>
            <person name="Moncalvo J.-M."/>
        </authorList>
    </citation>
    <scope>NUCLEOTIDE SEQUENCE [LARGE SCALE GENOMIC DNA]</scope>
    <source>
        <strain evidence="2">ID-206-W2</strain>
    </source>
</reference>
<accession>A0A1R1YQN3</accession>
<protein>
    <submittedName>
        <fullName evidence="1">Uncharacterized protein</fullName>
    </submittedName>
</protein>
<keyword evidence="2" id="KW-1185">Reference proteome</keyword>
<evidence type="ECO:0000313" key="1">
    <source>
        <dbReference type="EMBL" id="OMJ29208.1"/>
    </source>
</evidence>
<gene>
    <name evidence="1" type="ORF">AYI69_g1297</name>
</gene>
<name>A0A1R1YQN3_9FUNG</name>
<comment type="caution">
    <text evidence="1">The sequence shown here is derived from an EMBL/GenBank/DDBJ whole genome shotgun (WGS) entry which is preliminary data.</text>
</comment>
<dbReference type="EMBL" id="LSSM01000349">
    <property type="protein sequence ID" value="OMJ29208.1"/>
    <property type="molecule type" value="Genomic_DNA"/>
</dbReference>
<organism evidence="1 2">
    <name type="scientific">Smittium culicis</name>
    <dbReference type="NCBI Taxonomy" id="133412"/>
    <lineage>
        <taxon>Eukaryota</taxon>
        <taxon>Fungi</taxon>
        <taxon>Fungi incertae sedis</taxon>
        <taxon>Zoopagomycota</taxon>
        <taxon>Kickxellomycotina</taxon>
        <taxon>Harpellomycetes</taxon>
        <taxon>Harpellales</taxon>
        <taxon>Legeriomycetaceae</taxon>
        <taxon>Smittium</taxon>
    </lineage>
</organism>
<evidence type="ECO:0000313" key="2">
    <source>
        <dbReference type="Proteomes" id="UP000187429"/>
    </source>
</evidence>
<dbReference type="AlphaFoldDB" id="A0A1R1YQN3"/>
<sequence>MNNTQFSTNDSPSISNEITKFLDLSPFGKSKNTKLMHDYALKVSKFEKGLLQSINSDFKQIRMDLNILSLHNSLEKNSYKNQIFLHL</sequence>
<dbReference type="Proteomes" id="UP000187429">
    <property type="component" value="Unassembled WGS sequence"/>
</dbReference>
<proteinExistence type="predicted"/>